<evidence type="ECO:0000259" key="8">
    <source>
        <dbReference type="PROSITE" id="PS50011"/>
    </source>
</evidence>
<evidence type="ECO:0000256" key="1">
    <source>
        <dbReference type="ARBA" id="ARBA00022527"/>
    </source>
</evidence>
<dbReference type="InterPro" id="IPR008271">
    <property type="entry name" value="Ser/Thr_kinase_AS"/>
</dbReference>
<dbReference type="PROSITE" id="PS00108">
    <property type="entry name" value="PROTEIN_KINASE_ST"/>
    <property type="match status" value="1"/>
</dbReference>
<feature type="compositionally biased region" description="Low complexity" evidence="7">
    <location>
        <begin position="606"/>
        <end position="624"/>
    </location>
</feature>
<dbReference type="PANTHER" id="PTHR24058:SF28">
    <property type="entry name" value="SERINE_THREONINE-PROTEIN KINASE MINIBRAIN"/>
    <property type="match status" value="1"/>
</dbReference>
<feature type="region of interest" description="Disordered" evidence="7">
    <location>
        <begin position="606"/>
        <end position="638"/>
    </location>
</feature>
<feature type="binding site" evidence="6">
    <location>
        <position position="171"/>
    </location>
    <ligand>
        <name>ATP</name>
        <dbReference type="ChEBI" id="CHEBI:30616"/>
    </ligand>
</feature>
<dbReference type="GO" id="GO:0005524">
    <property type="term" value="F:ATP binding"/>
    <property type="evidence" value="ECO:0007669"/>
    <property type="project" value="UniProtKB-UniRule"/>
</dbReference>
<keyword evidence="5 6" id="KW-0067">ATP-binding</keyword>
<dbReference type="GO" id="GO:0004674">
    <property type="term" value="F:protein serine/threonine kinase activity"/>
    <property type="evidence" value="ECO:0007669"/>
    <property type="project" value="UniProtKB-KW"/>
</dbReference>
<organism evidence="9 10">
    <name type="scientific">Cafeteria roenbergensis</name>
    <name type="common">Marine flagellate</name>
    <dbReference type="NCBI Taxonomy" id="33653"/>
    <lineage>
        <taxon>Eukaryota</taxon>
        <taxon>Sar</taxon>
        <taxon>Stramenopiles</taxon>
        <taxon>Bigyra</taxon>
        <taxon>Opalozoa</taxon>
        <taxon>Bicosoecida</taxon>
        <taxon>Cafeteriaceae</taxon>
        <taxon>Cafeteria</taxon>
    </lineage>
</organism>
<feature type="compositionally biased region" description="Low complexity" evidence="7">
    <location>
        <begin position="10"/>
        <end position="26"/>
    </location>
</feature>
<dbReference type="PANTHER" id="PTHR24058">
    <property type="entry name" value="DUAL SPECIFICITY PROTEIN KINASE"/>
    <property type="match status" value="1"/>
</dbReference>
<keyword evidence="10" id="KW-1185">Reference proteome</keyword>
<dbReference type="PROSITE" id="PS00107">
    <property type="entry name" value="PROTEIN_KINASE_ATP"/>
    <property type="match status" value="1"/>
</dbReference>
<reference evidence="9 10" key="1">
    <citation type="submission" date="2019-07" db="EMBL/GenBank/DDBJ databases">
        <title>Genomes of Cafeteria roenbergensis.</title>
        <authorList>
            <person name="Fischer M.G."/>
            <person name="Hackl T."/>
            <person name="Roman M."/>
        </authorList>
    </citation>
    <scope>NUCLEOTIDE SEQUENCE [LARGE SCALE GENOMIC DNA]</scope>
    <source>
        <strain evidence="9 10">BVI</strain>
    </source>
</reference>
<dbReference type="InterPro" id="IPR017441">
    <property type="entry name" value="Protein_kinase_ATP_BS"/>
</dbReference>
<dbReference type="Proteomes" id="UP000323011">
    <property type="component" value="Unassembled WGS sequence"/>
</dbReference>
<dbReference type="Gene3D" id="1.10.510.10">
    <property type="entry name" value="Transferase(Phosphotransferase) domain 1"/>
    <property type="match status" value="2"/>
</dbReference>
<evidence type="ECO:0000256" key="7">
    <source>
        <dbReference type="SAM" id="MobiDB-lite"/>
    </source>
</evidence>
<evidence type="ECO:0000256" key="6">
    <source>
        <dbReference type="PROSITE-ProRule" id="PRU10141"/>
    </source>
</evidence>
<feature type="domain" description="Protein kinase" evidence="8">
    <location>
        <begin position="142"/>
        <end position="535"/>
    </location>
</feature>
<evidence type="ECO:0000256" key="3">
    <source>
        <dbReference type="ARBA" id="ARBA00022741"/>
    </source>
</evidence>
<dbReference type="OMA" id="YNHINEV"/>
<dbReference type="SMART" id="SM00220">
    <property type="entry name" value="S_TKc"/>
    <property type="match status" value="1"/>
</dbReference>
<keyword evidence="4" id="KW-0418">Kinase</keyword>
<protein>
    <recommendedName>
        <fullName evidence="8">Protein kinase domain-containing protein</fullName>
    </recommendedName>
</protein>
<dbReference type="SUPFAM" id="SSF56112">
    <property type="entry name" value="Protein kinase-like (PK-like)"/>
    <property type="match status" value="1"/>
</dbReference>
<dbReference type="InterPro" id="IPR000719">
    <property type="entry name" value="Prot_kinase_dom"/>
</dbReference>
<dbReference type="AlphaFoldDB" id="A0A5A8CGK0"/>
<feature type="compositionally biased region" description="Low complexity" evidence="7">
    <location>
        <begin position="548"/>
        <end position="580"/>
    </location>
</feature>
<evidence type="ECO:0000313" key="10">
    <source>
        <dbReference type="Proteomes" id="UP000323011"/>
    </source>
</evidence>
<evidence type="ECO:0000256" key="2">
    <source>
        <dbReference type="ARBA" id="ARBA00022679"/>
    </source>
</evidence>
<sequence length="638" mass="69919">MRYWRLAPESPSATASSTLASRLARAPSTRLPGRAYREGALATAAPGPRGGLFAREGHVRPPMAHAAITSSIVLERTVQANSNPRKATDGPVRKLTTELLKTYKHINEVYYKKKRERQRQREAAKKTYDFQVKIGEVLNGRYEVQKELGKGSFGQVVSAHDRQTDLSVAIKVIKSKDAFRKQAKTEIQLLQLLNSMDPDDQWGIVQLQEVFDHGKHVCLVFEHLSFNLFELLKRMKFTGVSLNLIRKFARQILKTLAFLSLPDIDVVHCDLKPENILVRQPSRSAIKVIDFGSSCKRAKRMYSYIQSRFYRSPEVILGLPYDQAIDMWSLGCILVELHTGVPLFAGRDEMDQMHRFVSLKGLPPRHMLEKGRKTAQFFFVEKQIWDAIPAVPTPPMPPMPARGAGRTSAELFSVPGIPDSAWDVTAPVPEPSAEQDGAGQSAERFRAIREQSLPSSYSLKPRSERPGASQEQAMVSDLREALGVHTFGPKGRRRDERTGHTERHYELFLDLIERMLEWDPRKRVRPMQALNHPFLREDVEAGREDAAASRTGTPSGSSGPGGAAAAPAAAAADPSDATPAAGHVRSTAAAAAVSAAAAMAASASSGAAAASAAPAGPRSSAAAHLRSGETDSRGYTIL</sequence>
<proteinExistence type="predicted"/>
<dbReference type="InterPro" id="IPR011009">
    <property type="entry name" value="Kinase-like_dom_sf"/>
</dbReference>
<dbReference type="InterPro" id="IPR050494">
    <property type="entry name" value="Ser_Thr_dual-spec_kinase"/>
</dbReference>
<feature type="region of interest" description="Disordered" evidence="7">
    <location>
        <begin position="1"/>
        <end position="26"/>
    </location>
</feature>
<dbReference type="PROSITE" id="PS50011">
    <property type="entry name" value="PROTEIN_KINASE_DOM"/>
    <property type="match status" value="1"/>
</dbReference>
<keyword evidence="2" id="KW-0808">Transferase</keyword>
<comment type="caution">
    <text evidence="9">The sequence shown here is derived from an EMBL/GenBank/DDBJ whole genome shotgun (WGS) entry which is preliminary data.</text>
</comment>
<keyword evidence="3 6" id="KW-0547">Nucleotide-binding</keyword>
<feature type="region of interest" description="Disordered" evidence="7">
    <location>
        <begin position="422"/>
        <end position="473"/>
    </location>
</feature>
<feature type="region of interest" description="Disordered" evidence="7">
    <location>
        <begin position="541"/>
        <end position="580"/>
    </location>
</feature>
<keyword evidence="1" id="KW-0723">Serine/threonine-protein kinase</keyword>
<evidence type="ECO:0000256" key="4">
    <source>
        <dbReference type="ARBA" id="ARBA00022777"/>
    </source>
</evidence>
<evidence type="ECO:0000313" key="9">
    <source>
        <dbReference type="EMBL" id="KAA0151918.1"/>
    </source>
</evidence>
<gene>
    <name evidence="9" type="ORF">FNF29_04324</name>
</gene>
<dbReference type="Pfam" id="PF00069">
    <property type="entry name" value="Pkinase"/>
    <property type="match status" value="1"/>
</dbReference>
<name>A0A5A8CGK0_CAFRO</name>
<evidence type="ECO:0000256" key="5">
    <source>
        <dbReference type="ARBA" id="ARBA00022840"/>
    </source>
</evidence>
<accession>A0A5A8CGK0</accession>
<dbReference type="EMBL" id="VLTN01000024">
    <property type="protein sequence ID" value="KAA0151918.1"/>
    <property type="molecule type" value="Genomic_DNA"/>
</dbReference>